<feature type="domain" description="J" evidence="7">
    <location>
        <begin position="50"/>
        <end position="118"/>
    </location>
</feature>
<dbReference type="GO" id="GO:0005739">
    <property type="term" value="C:mitochondrion"/>
    <property type="evidence" value="ECO:0007669"/>
    <property type="project" value="GOC"/>
</dbReference>
<evidence type="ECO:0000256" key="4">
    <source>
        <dbReference type="SAM" id="Coils"/>
    </source>
</evidence>
<name>A0AAF0YAL6_9TREE</name>
<dbReference type="PROSITE" id="PS00636">
    <property type="entry name" value="DNAJ_1"/>
    <property type="match status" value="1"/>
</dbReference>
<dbReference type="PRINTS" id="PR00625">
    <property type="entry name" value="JDOMAIN"/>
</dbReference>
<feature type="transmembrane region" description="Helical" evidence="6">
    <location>
        <begin position="442"/>
        <end position="464"/>
    </location>
</feature>
<sequence length="614" mass="67296">MAGPGPSNAYYRRFAQGASGPIHAPTGSAAPLLDTPQSSEEFADEAAQESLYAVLNVPTTASNAEIKEAYRSLAAVYHPDKQTDDVRRSAAHARFTAIQRAHEVLLDPRRRTVYDLLGEEGLRTSWDVGPKNLSPRAMRAHYARQANDKWRADADALVHSKGNMSITLDARAVFLPESAFAGLEGAENIKHDAVSRLQRVMPGQVTMTHSFETPINDRTQLVMEGTMAARGGAGGANLSGTLRHQFSPRLWAQYTQTLMNPRISTLKGTYTIDENTYVTGTAISQTFLAPPRISATVGRRIYAETTGFITYNTGFFSLGPWGAAMPDEMRYADQSALSIGATNATMSGSGWTVEAQTGLAANHASADWSTHALGLKLKAGVGVELRGGHVFADATAHVTEHTYAGATFQLYLSGGFQVKLHISRVGQKLALPILLSGEYNPYVVLFSTVIPAAAYAAWHHYYLLPRKHQRISKRIEELREEHADYIAQKKAEAEDALLLMERSVAAKVQAERARDGLVILTAQYGRAEDFTARDIRDNGAIIDVTVPVQALVQNSRVFIPGARNKFNLLGFYDPCIGENKKLRVRYLFRGQIHEVTVDDVQSFRAPVKSHALEE</sequence>
<dbReference type="Pfam" id="PF11875">
    <property type="entry name" value="DnaJ-like_C11_C"/>
    <property type="match status" value="1"/>
</dbReference>
<dbReference type="PANTHER" id="PTHR44157">
    <property type="entry name" value="DNAJ HOMOLOG SUBFAMILY C MEMBER 11"/>
    <property type="match status" value="1"/>
</dbReference>
<evidence type="ECO:0000313" key="8">
    <source>
        <dbReference type="EMBL" id="WOO82487.1"/>
    </source>
</evidence>
<keyword evidence="6" id="KW-1133">Transmembrane helix</keyword>
<feature type="region of interest" description="Disordered" evidence="5">
    <location>
        <begin position="21"/>
        <end position="40"/>
    </location>
</feature>
<dbReference type="InterPro" id="IPR024586">
    <property type="entry name" value="DnaJ-like_C11_C"/>
</dbReference>
<dbReference type="GO" id="GO:0042407">
    <property type="term" value="P:cristae formation"/>
    <property type="evidence" value="ECO:0007669"/>
    <property type="project" value="TreeGrafter"/>
</dbReference>
<dbReference type="SMART" id="SM00271">
    <property type="entry name" value="DnaJ"/>
    <property type="match status" value="1"/>
</dbReference>
<keyword evidence="3" id="KW-0143">Chaperone</keyword>
<dbReference type="GO" id="GO:0016020">
    <property type="term" value="C:membrane"/>
    <property type="evidence" value="ECO:0007669"/>
    <property type="project" value="UniProtKB-SubCell"/>
</dbReference>
<feature type="coiled-coil region" evidence="4">
    <location>
        <begin position="468"/>
        <end position="495"/>
    </location>
</feature>
<dbReference type="GeneID" id="87809200"/>
<keyword evidence="2 6" id="KW-0472">Membrane</keyword>
<dbReference type="InterPro" id="IPR052243">
    <property type="entry name" value="Mito_inner_membrane_organizer"/>
</dbReference>
<dbReference type="InterPro" id="IPR018253">
    <property type="entry name" value="DnaJ_domain_CS"/>
</dbReference>
<evidence type="ECO:0000256" key="3">
    <source>
        <dbReference type="ARBA" id="ARBA00023186"/>
    </source>
</evidence>
<dbReference type="Pfam" id="PF22774">
    <property type="entry name" value="DNAJC11_beta-barrel"/>
    <property type="match status" value="1"/>
</dbReference>
<evidence type="ECO:0000256" key="6">
    <source>
        <dbReference type="SAM" id="Phobius"/>
    </source>
</evidence>
<dbReference type="InterPro" id="IPR055225">
    <property type="entry name" value="DNAJC11-like_beta-barrel"/>
</dbReference>
<protein>
    <submittedName>
        <fullName evidence="8">DnaJ subfamily C member 11</fullName>
    </submittedName>
</protein>
<evidence type="ECO:0000256" key="2">
    <source>
        <dbReference type="ARBA" id="ARBA00023136"/>
    </source>
</evidence>
<evidence type="ECO:0000259" key="7">
    <source>
        <dbReference type="PROSITE" id="PS50076"/>
    </source>
</evidence>
<gene>
    <name evidence="8" type="primary">Dnajc11</name>
    <name evidence="8" type="ORF">LOC62_04G005973</name>
</gene>
<dbReference type="SUPFAM" id="SSF46565">
    <property type="entry name" value="Chaperone J-domain"/>
    <property type="match status" value="1"/>
</dbReference>
<dbReference type="AlphaFoldDB" id="A0AAF0YAL6"/>
<organism evidence="8 9">
    <name type="scientific">Vanrija pseudolonga</name>
    <dbReference type="NCBI Taxonomy" id="143232"/>
    <lineage>
        <taxon>Eukaryota</taxon>
        <taxon>Fungi</taxon>
        <taxon>Dikarya</taxon>
        <taxon>Basidiomycota</taxon>
        <taxon>Agaricomycotina</taxon>
        <taxon>Tremellomycetes</taxon>
        <taxon>Trichosporonales</taxon>
        <taxon>Trichosporonaceae</taxon>
        <taxon>Vanrija</taxon>
    </lineage>
</organism>
<keyword evidence="9" id="KW-1185">Reference proteome</keyword>
<dbReference type="Gene3D" id="1.10.287.110">
    <property type="entry name" value="DnaJ domain"/>
    <property type="match status" value="1"/>
</dbReference>
<evidence type="ECO:0000313" key="9">
    <source>
        <dbReference type="Proteomes" id="UP000827549"/>
    </source>
</evidence>
<dbReference type="RefSeq" id="XP_062628519.1">
    <property type="nucleotide sequence ID" value="XM_062772535.1"/>
</dbReference>
<evidence type="ECO:0000256" key="1">
    <source>
        <dbReference type="ARBA" id="ARBA00004370"/>
    </source>
</evidence>
<dbReference type="InterPro" id="IPR036869">
    <property type="entry name" value="J_dom_sf"/>
</dbReference>
<dbReference type="CDD" id="cd06257">
    <property type="entry name" value="DnaJ"/>
    <property type="match status" value="1"/>
</dbReference>
<dbReference type="EMBL" id="CP086717">
    <property type="protein sequence ID" value="WOO82487.1"/>
    <property type="molecule type" value="Genomic_DNA"/>
</dbReference>
<keyword evidence="4" id="KW-0175">Coiled coil</keyword>
<dbReference type="InterPro" id="IPR001623">
    <property type="entry name" value="DnaJ_domain"/>
</dbReference>
<evidence type="ECO:0000256" key="5">
    <source>
        <dbReference type="SAM" id="MobiDB-lite"/>
    </source>
</evidence>
<dbReference type="Pfam" id="PF00226">
    <property type="entry name" value="DnaJ"/>
    <property type="match status" value="1"/>
</dbReference>
<dbReference type="Proteomes" id="UP000827549">
    <property type="component" value="Chromosome 4"/>
</dbReference>
<proteinExistence type="predicted"/>
<reference evidence="8" key="1">
    <citation type="submission" date="2023-10" db="EMBL/GenBank/DDBJ databases">
        <authorList>
            <person name="Noh H."/>
        </authorList>
    </citation>
    <scope>NUCLEOTIDE SEQUENCE</scope>
    <source>
        <strain evidence="8">DUCC4014</strain>
    </source>
</reference>
<dbReference type="PROSITE" id="PS50076">
    <property type="entry name" value="DNAJ_2"/>
    <property type="match status" value="1"/>
</dbReference>
<dbReference type="PANTHER" id="PTHR44157:SF1">
    <property type="entry name" value="DNAJ HOMOLOG SUBFAMILY C MEMBER 11"/>
    <property type="match status" value="1"/>
</dbReference>
<keyword evidence="6" id="KW-0812">Transmembrane</keyword>
<accession>A0AAF0YAL6</accession>
<comment type="subcellular location">
    <subcellularLocation>
        <location evidence="1">Membrane</location>
    </subcellularLocation>
</comment>